<evidence type="ECO:0000313" key="1">
    <source>
        <dbReference type="EMBL" id="CAF4388732.1"/>
    </source>
</evidence>
<dbReference type="AlphaFoldDB" id="A0A820NCX4"/>
<reference evidence="1" key="1">
    <citation type="submission" date="2021-02" db="EMBL/GenBank/DDBJ databases">
        <authorList>
            <person name="Nowell W R."/>
        </authorList>
    </citation>
    <scope>NUCLEOTIDE SEQUENCE</scope>
</reference>
<protein>
    <submittedName>
        <fullName evidence="1">Uncharacterized protein</fullName>
    </submittedName>
</protein>
<dbReference type="EMBL" id="CAJOBB010022900">
    <property type="protein sequence ID" value="CAF4388732.1"/>
    <property type="molecule type" value="Genomic_DNA"/>
</dbReference>
<dbReference type="Proteomes" id="UP000663868">
    <property type="component" value="Unassembled WGS sequence"/>
</dbReference>
<evidence type="ECO:0000313" key="2">
    <source>
        <dbReference type="Proteomes" id="UP000663868"/>
    </source>
</evidence>
<proteinExistence type="predicted"/>
<comment type="caution">
    <text evidence="1">The sequence shown here is derived from an EMBL/GenBank/DDBJ whole genome shotgun (WGS) entry which is preliminary data.</text>
</comment>
<organism evidence="1 2">
    <name type="scientific">Adineta steineri</name>
    <dbReference type="NCBI Taxonomy" id="433720"/>
    <lineage>
        <taxon>Eukaryota</taxon>
        <taxon>Metazoa</taxon>
        <taxon>Spiralia</taxon>
        <taxon>Gnathifera</taxon>
        <taxon>Rotifera</taxon>
        <taxon>Eurotatoria</taxon>
        <taxon>Bdelloidea</taxon>
        <taxon>Adinetida</taxon>
        <taxon>Adinetidae</taxon>
        <taxon>Adineta</taxon>
    </lineage>
</organism>
<sequence>MRSQYFDPIENFPDRMDQLLEALNR</sequence>
<accession>A0A820NCX4</accession>
<feature type="non-terminal residue" evidence="1">
    <location>
        <position position="25"/>
    </location>
</feature>
<name>A0A820NCX4_9BILA</name>
<gene>
    <name evidence="1" type="ORF">KXQ929_LOCUS50334</name>
</gene>